<evidence type="ECO:0008006" key="5">
    <source>
        <dbReference type="Google" id="ProtNLM"/>
    </source>
</evidence>
<reference evidence="3 4" key="1">
    <citation type="submission" date="2018-11" db="EMBL/GenBank/DDBJ databases">
        <title>Sequencing the genomes of 1000 actinobacteria strains.</title>
        <authorList>
            <person name="Klenk H.-P."/>
        </authorList>
    </citation>
    <scope>NUCLEOTIDE SEQUENCE [LARGE SCALE GENOMIC DNA]</scope>
    <source>
        <strain evidence="3 4">DSM 44254</strain>
    </source>
</reference>
<dbReference type="Proteomes" id="UP000272400">
    <property type="component" value="Unassembled WGS sequence"/>
</dbReference>
<name>A0A3N1D8D7_9ACTN</name>
<evidence type="ECO:0000256" key="1">
    <source>
        <dbReference type="SAM" id="MobiDB-lite"/>
    </source>
</evidence>
<dbReference type="RefSeq" id="WP_123668787.1">
    <property type="nucleotide sequence ID" value="NZ_RJKE01000001.1"/>
</dbReference>
<protein>
    <recommendedName>
        <fullName evidence="5">Mce-associated membrane protein</fullName>
    </recommendedName>
</protein>
<organism evidence="3 4">
    <name type="scientific">Actinocorallia herbida</name>
    <dbReference type="NCBI Taxonomy" id="58109"/>
    <lineage>
        <taxon>Bacteria</taxon>
        <taxon>Bacillati</taxon>
        <taxon>Actinomycetota</taxon>
        <taxon>Actinomycetes</taxon>
        <taxon>Streptosporangiales</taxon>
        <taxon>Thermomonosporaceae</taxon>
        <taxon>Actinocorallia</taxon>
    </lineage>
</organism>
<keyword evidence="4" id="KW-1185">Reference proteome</keyword>
<keyword evidence="2" id="KW-0472">Membrane</keyword>
<dbReference type="OrthoDB" id="3479005at2"/>
<evidence type="ECO:0000256" key="2">
    <source>
        <dbReference type="SAM" id="Phobius"/>
    </source>
</evidence>
<keyword evidence="2" id="KW-1133">Transmembrane helix</keyword>
<feature type="region of interest" description="Disordered" evidence="1">
    <location>
        <begin position="267"/>
        <end position="301"/>
    </location>
</feature>
<accession>A0A3N1D8D7</accession>
<comment type="caution">
    <text evidence="3">The sequence shown here is derived from an EMBL/GenBank/DDBJ whole genome shotgun (WGS) entry which is preliminary data.</text>
</comment>
<proteinExistence type="predicted"/>
<gene>
    <name evidence="3" type="ORF">EDD29_7453</name>
</gene>
<feature type="compositionally biased region" description="Basic and acidic residues" evidence="1">
    <location>
        <begin position="71"/>
        <end position="100"/>
    </location>
</feature>
<evidence type="ECO:0000313" key="4">
    <source>
        <dbReference type="Proteomes" id="UP000272400"/>
    </source>
</evidence>
<evidence type="ECO:0000313" key="3">
    <source>
        <dbReference type="EMBL" id="ROO89746.1"/>
    </source>
</evidence>
<dbReference type="AlphaFoldDB" id="A0A3N1D8D7"/>
<feature type="compositionally biased region" description="Acidic residues" evidence="1">
    <location>
        <begin position="58"/>
        <end position="70"/>
    </location>
</feature>
<dbReference type="EMBL" id="RJKE01000001">
    <property type="protein sequence ID" value="ROO89746.1"/>
    <property type="molecule type" value="Genomic_DNA"/>
</dbReference>
<feature type="region of interest" description="Disordered" evidence="1">
    <location>
        <begin position="46"/>
        <end position="105"/>
    </location>
</feature>
<feature type="transmembrane region" description="Helical" evidence="2">
    <location>
        <begin position="110"/>
        <end position="132"/>
    </location>
</feature>
<sequence length="301" mass="31125">MSTTSGKKPVRRVRVIEIVDEDDTGAELDEATVRAVLAAADAEEAAEAEAAAGKAAETDDVELDDIEEMEAPEKAEASEKAEALEKAEEPAKAPAEKKGSGGDTKASGRLVQILSAAVAVLAVLAAVGLFQWRSAAAADADRAELVKRIAAFGDVMATFSYADVQAANHKTLSYLTGDARTEREKLDLAEFGKRLTAQKADLTSKTYAVYVGSVDGMMASAVLVFDLSIEAPALSQSQTISRSHLTLGLIKVDGTWMISSMVPAGSESATGTAVPGVEGATETPAPVPSAPADTESPKAGD</sequence>
<keyword evidence="2" id="KW-0812">Transmembrane</keyword>